<dbReference type="PROSITE" id="PS00450">
    <property type="entry name" value="ACONITASE_1"/>
    <property type="match status" value="1"/>
</dbReference>
<evidence type="ECO:0000256" key="1">
    <source>
        <dbReference type="ARBA" id="ARBA00000491"/>
    </source>
</evidence>
<keyword evidence="15" id="KW-1185">Reference proteome</keyword>
<dbReference type="PROSITE" id="PS01244">
    <property type="entry name" value="ACONITASE_2"/>
    <property type="match status" value="1"/>
</dbReference>
<dbReference type="GO" id="GO:0046872">
    <property type="term" value="F:metal ion binding"/>
    <property type="evidence" value="ECO:0007669"/>
    <property type="project" value="UniProtKB-KW"/>
</dbReference>
<dbReference type="GO" id="GO:0009098">
    <property type="term" value="P:L-leucine biosynthetic process"/>
    <property type="evidence" value="ECO:0007669"/>
    <property type="project" value="UniProtKB-UniRule"/>
</dbReference>
<dbReference type="InterPro" id="IPR018136">
    <property type="entry name" value="Aconitase_4Fe-4S_BS"/>
</dbReference>
<dbReference type="GO" id="GO:0003861">
    <property type="term" value="F:3-isopropylmalate dehydratase activity"/>
    <property type="evidence" value="ECO:0007669"/>
    <property type="project" value="UniProtKB-UniRule"/>
</dbReference>
<evidence type="ECO:0000256" key="6">
    <source>
        <dbReference type="ARBA" id="ARBA00022605"/>
    </source>
</evidence>
<dbReference type="RefSeq" id="WP_216796889.1">
    <property type="nucleotide sequence ID" value="NZ_OU343031.1"/>
</dbReference>
<dbReference type="HAMAP" id="MF_01026">
    <property type="entry name" value="LeuC_type1"/>
    <property type="match status" value="1"/>
</dbReference>
<keyword evidence="4 12" id="KW-0432">Leucine biosynthesis</keyword>
<dbReference type="NCBIfam" id="TIGR00170">
    <property type="entry name" value="leuC"/>
    <property type="match status" value="1"/>
</dbReference>
<dbReference type="Proteomes" id="UP000693996">
    <property type="component" value="Chromosome"/>
</dbReference>
<keyword evidence="11 12" id="KW-0100">Branched-chain amino acid biosynthesis</keyword>
<sequence length="469" mass="51249">MLQTLYDKLWASHVVHTEEDGTTLLYIDRHLLHEVTSPQAFEGLKLARRPVWRTSANLAVSDHNVPTTDRSSGISDPISRLQVNTLDANCDAYGITQFKMNDQRQGIVHIIGPEQGATLPGMTIVCGDSHTSTHGAFGALAHGIGTSEVEHVLATQTLLQKKSKNMLIKVDGKLPYGCSAKDIVLAIIGLIGTAGGTGYAIEFCGLTIRSLSMESRMTVCNMAIEAGARAGMIAVDDTTIHYLHGRPFSPKGAAFEQAARYWRTFRSDEGAYFDHIVEISVLQLVPQVTWGTSPEMVTSVDKRVPNPRQEKDRVKRDAMERALQYMALKPDMPIESIKLDKVFIGSCTNARIEDLRSAANVVRKFRQGISKGIRQALVVPGSGLVKAQAEREGLDKVFKEAGFEWRAPGCSMCLAMNADQLEPGERCASTSNRNFEGRQGNGGRTHLVSPEMAAAAAISGHFFDVRQLV</sequence>
<gene>
    <name evidence="12 14" type="primary">leuC</name>
    <name evidence="14" type="ORF">MYVALT_F_02060</name>
</gene>
<comment type="similarity">
    <text evidence="12">Belongs to the aconitase/IPM isomerase family. LeuC type 1 subfamily.</text>
</comment>
<dbReference type="PANTHER" id="PTHR43822:SF9">
    <property type="entry name" value="3-ISOPROPYLMALATE DEHYDRATASE"/>
    <property type="match status" value="1"/>
</dbReference>
<dbReference type="FunFam" id="3.30.499.10:FF:000007">
    <property type="entry name" value="3-isopropylmalate dehydratase large subunit"/>
    <property type="match status" value="1"/>
</dbReference>
<keyword evidence="6 12" id="KW-0028">Amino-acid biosynthesis</keyword>
<keyword evidence="10 12" id="KW-0456">Lyase</keyword>
<comment type="subunit">
    <text evidence="3 12">Heterodimer of LeuC and LeuD.</text>
</comment>
<dbReference type="KEGG" id="vtr:MYVALT_F_02060"/>
<feature type="binding site" evidence="12">
    <location>
        <position position="347"/>
    </location>
    <ligand>
        <name>[4Fe-4S] cluster</name>
        <dbReference type="ChEBI" id="CHEBI:49883"/>
    </ligand>
</feature>
<dbReference type="InterPro" id="IPR004430">
    <property type="entry name" value="3-IsopropMal_deHydase_lsu"/>
</dbReference>
<name>A0A916JVL7_9BURK</name>
<feature type="binding site" evidence="12">
    <location>
        <position position="410"/>
    </location>
    <ligand>
        <name>[4Fe-4S] cluster</name>
        <dbReference type="ChEBI" id="CHEBI:49883"/>
    </ligand>
</feature>
<evidence type="ECO:0000256" key="2">
    <source>
        <dbReference type="ARBA" id="ARBA00002695"/>
    </source>
</evidence>
<keyword evidence="9 12" id="KW-0411">Iron-sulfur</keyword>
<keyword evidence="8 12" id="KW-0408">Iron</keyword>
<comment type="pathway">
    <text evidence="12">Amino-acid biosynthesis; L-leucine biosynthesis; L-leucine from 3-methyl-2-oxobutanoate: step 2/4.</text>
</comment>
<comment type="catalytic activity">
    <reaction evidence="1 12">
        <text>(2R,3S)-3-isopropylmalate = (2S)-2-isopropylmalate</text>
        <dbReference type="Rhea" id="RHEA:32287"/>
        <dbReference type="ChEBI" id="CHEBI:1178"/>
        <dbReference type="ChEBI" id="CHEBI:35121"/>
        <dbReference type="EC" id="4.2.1.33"/>
    </reaction>
</comment>
<evidence type="ECO:0000259" key="13">
    <source>
        <dbReference type="Pfam" id="PF00330"/>
    </source>
</evidence>
<evidence type="ECO:0000256" key="10">
    <source>
        <dbReference type="ARBA" id="ARBA00023239"/>
    </source>
</evidence>
<dbReference type="Pfam" id="PF00330">
    <property type="entry name" value="Aconitase"/>
    <property type="match status" value="1"/>
</dbReference>
<dbReference type="AlphaFoldDB" id="A0A916JVL7"/>
<accession>A0A916JVL7</accession>
<dbReference type="InterPro" id="IPR001030">
    <property type="entry name" value="Acoase/IPM_deHydtase_lsu_aba"/>
</dbReference>
<dbReference type="NCBIfam" id="NF004016">
    <property type="entry name" value="PRK05478.1"/>
    <property type="match status" value="1"/>
</dbReference>
<keyword evidence="5 12" id="KW-0004">4Fe-4S</keyword>
<dbReference type="NCBIfam" id="NF009116">
    <property type="entry name" value="PRK12466.1"/>
    <property type="match status" value="1"/>
</dbReference>
<evidence type="ECO:0000313" key="14">
    <source>
        <dbReference type="EMBL" id="CAG7601323.1"/>
    </source>
</evidence>
<evidence type="ECO:0000256" key="7">
    <source>
        <dbReference type="ARBA" id="ARBA00022723"/>
    </source>
</evidence>
<dbReference type="InterPro" id="IPR033941">
    <property type="entry name" value="IPMI_cat"/>
</dbReference>
<comment type="function">
    <text evidence="2 12">Catalyzes the isomerization between 2-isopropylmalate and 3-isopropylmalate, via the formation of 2-isopropylmaleate.</text>
</comment>
<evidence type="ECO:0000256" key="5">
    <source>
        <dbReference type="ARBA" id="ARBA00022485"/>
    </source>
</evidence>
<dbReference type="EMBL" id="OU343031">
    <property type="protein sequence ID" value="CAG7601323.1"/>
    <property type="molecule type" value="Genomic_DNA"/>
</dbReference>
<feature type="binding site" evidence="12">
    <location>
        <position position="413"/>
    </location>
    <ligand>
        <name>[4Fe-4S] cluster</name>
        <dbReference type="ChEBI" id="CHEBI:49883"/>
    </ligand>
</feature>
<proteinExistence type="inferred from homology"/>
<evidence type="ECO:0000313" key="15">
    <source>
        <dbReference type="Proteomes" id="UP000693996"/>
    </source>
</evidence>
<comment type="cofactor">
    <cofactor evidence="12">
        <name>[4Fe-4S] cluster</name>
        <dbReference type="ChEBI" id="CHEBI:49883"/>
    </cofactor>
    <text evidence="12">Binds 1 [4Fe-4S] cluster per subunit.</text>
</comment>
<evidence type="ECO:0000256" key="3">
    <source>
        <dbReference type="ARBA" id="ARBA00011271"/>
    </source>
</evidence>
<protein>
    <recommendedName>
        <fullName evidence="12">3-isopropylmalate dehydratase large subunit</fullName>
        <ecNumber evidence="12">4.2.1.33</ecNumber>
    </recommendedName>
    <alternativeName>
        <fullName evidence="12">Alpha-IPM isomerase</fullName>
        <shortName evidence="12">IPMI</shortName>
    </alternativeName>
    <alternativeName>
        <fullName evidence="12">Isopropylmalate isomerase</fullName>
    </alternativeName>
</protein>
<evidence type="ECO:0000256" key="12">
    <source>
        <dbReference type="HAMAP-Rule" id="MF_01026"/>
    </source>
</evidence>
<dbReference type="PANTHER" id="PTHR43822">
    <property type="entry name" value="HOMOACONITASE, MITOCHONDRIAL-RELATED"/>
    <property type="match status" value="1"/>
</dbReference>
<evidence type="ECO:0000256" key="8">
    <source>
        <dbReference type="ARBA" id="ARBA00023004"/>
    </source>
</evidence>
<keyword evidence="7 12" id="KW-0479">Metal-binding</keyword>
<dbReference type="GO" id="GO:0051539">
    <property type="term" value="F:4 iron, 4 sulfur cluster binding"/>
    <property type="evidence" value="ECO:0007669"/>
    <property type="project" value="UniProtKB-KW"/>
</dbReference>
<dbReference type="CDD" id="cd01583">
    <property type="entry name" value="IPMI"/>
    <property type="match status" value="1"/>
</dbReference>
<organism evidence="14 15">
    <name type="scientific">Candidatus Vallotiella hemipterorum</name>
    <dbReference type="NCBI Taxonomy" id="1177213"/>
    <lineage>
        <taxon>Bacteria</taxon>
        <taxon>Pseudomonadati</taxon>
        <taxon>Pseudomonadota</taxon>
        <taxon>Betaproteobacteria</taxon>
        <taxon>Burkholderiales</taxon>
        <taxon>Burkholderiaceae</taxon>
        <taxon>Candidatus Vallotiella</taxon>
    </lineage>
</organism>
<evidence type="ECO:0000256" key="11">
    <source>
        <dbReference type="ARBA" id="ARBA00023304"/>
    </source>
</evidence>
<feature type="domain" description="Aconitase/3-isopropylmalate dehydratase large subunit alpha/beta/alpha" evidence="13">
    <location>
        <begin position="7"/>
        <end position="460"/>
    </location>
</feature>
<evidence type="ECO:0000256" key="4">
    <source>
        <dbReference type="ARBA" id="ARBA00022430"/>
    </source>
</evidence>
<reference evidence="14" key="1">
    <citation type="submission" date="2021-06" db="EMBL/GenBank/DDBJ databases">
        <authorList>
            <person name="Szabo G."/>
        </authorList>
    </citation>
    <scope>NUCLEOTIDE SEQUENCE</scope>
    <source>
        <strain evidence="14">MYVALT</strain>
    </source>
</reference>
<dbReference type="InterPro" id="IPR050067">
    <property type="entry name" value="IPM_dehydratase_rel_enz"/>
</dbReference>
<dbReference type="EC" id="4.2.1.33" evidence="12"/>
<evidence type="ECO:0000256" key="9">
    <source>
        <dbReference type="ARBA" id="ARBA00023014"/>
    </source>
</evidence>